<feature type="domain" description="HTH lacI-type" evidence="4">
    <location>
        <begin position="3"/>
        <end position="57"/>
    </location>
</feature>
<dbReference type="EMBL" id="JAWJBA010000001">
    <property type="protein sequence ID" value="MDV2682897.1"/>
    <property type="molecule type" value="Genomic_DNA"/>
</dbReference>
<keyword evidence="6" id="KW-1185">Reference proteome</keyword>
<dbReference type="Gene3D" id="3.40.50.2300">
    <property type="match status" value="2"/>
</dbReference>
<evidence type="ECO:0000256" key="3">
    <source>
        <dbReference type="ARBA" id="ARBA00023163"/>
    </source>
</evidence>
<dbReference type="PROSITE" id="PS50932">
    <property type="entry name" value="HTH_LACI_2"/>
    <property type="match status" value="1"/>
</dbReference>
<dbReference type="InterPro" id="IPR010982">
    <property type="entry name" value="Lambda_DNA-bd_dom_sf"/>
</dbReference>
<dbReference type="InterPro" id="IPR046335">
    <property type="entry name" value="LacI/GalR-like_sensor"/>
</dbReference>
<dbReference type="CDD" id="cd01392">
    <property type="entry name" value="HTH_LacI"/>
    <property type="match status" value="1"/>
</dbReference>
<comment type="caution">
    <text evidence="5">The sequence shown here is derived from an EMBL/GenBank/DDBJ whole genome shotgun (WGS) entry which is preliminary data.</text>
</comment>
<dbReference type="CDD" id="cd06267">
    <property type="entry name" value="PBP1_LacI_sugar_binding-like"/>
    <property type="match status" value="1"/>
</dbReference>
<accession>A0ABU3X4S8</accession>
<proteinExistence type="predicted"/>
<organism evidence="5 6">
    <name type="scientific">Alkalihalophilus lindianensis</name>
    <dbReference type="NCBI Taxonomy" id="1630542"/>
    <lineage>
        <taxon>Bacteria</taxon>
        <taxon>Bacillati</taxon>
        <taxon>Bacillota</taxon>
        <taxon>Bacilli</taxon>
        <taxon>Bacillales</taxon>
        <taxon>Bacillaceae</taxon>
        <taxon>Alkalihalophilus</taxon>
    </lineage>
</organism>
<dbReference type="SMART" id="SM00354">
    <property type="entry name" value="HTH_LACI"/>
    <property type="match status" value="1"/>
</dbReference>
<keyword evidence="3" id="KW-0804">Transcription</keyword>
<evidence type="ECO:0000256" key="1">
    <source>
        <dbReference type="ARBA" id="ARBA00023015"/>
    </source>
</evidence>
<gene>
    <name evidence="5" type="ORF">RYX56_00770</name>
</gene>
<name>A0ABU3X4S8_9BACI</name>
<dbReference type="InterPro" id="IPR028082">
    <property type="entry name" value="Peripla_BP_I"/>
</dbReference>
<evidence type="ECO:0000259" key="4">
    <source>
        <dbReference type="PROSITE" id="PS50932"/>
    </source>
</evidence>
<dbReference type="Pfam" id="PF00356">
    <property type="entry name" value="LacI"/>
    <property type="match status" value="1"/>
</dbReference>
<keyword evidence="2 5" id="KW-0238">DNA-binding</keyword>
<dbReference type="Proteomes" id="UP001287282">
    <property type="component" value="Unassembled WGS sequence"/>
</dbReference>
<evidence type="ECO:0000256" key="2">
    <source>
        <dbReference type="ARBA" id="ARBA00023125"/>
    </source>
</evidence>
<dbReference type="RefSeq" id="WP_317120230.1">
    <property type="nucleotide sequence ID" value="NZ_JAWJBA010000001.1"/>
</dbReference>
<sequence>MKATIYDVAKKAGVSIATVSKVINNTGNMRESTRQRVIEIMKEMNYRPNMAASALTGKGTKTLGLLIPDISNPFFSEMARTIEDRAHELGMSVIICSTDENDEKEKKYVELLRDKNVDGFIVGASFKDKRVLQSLIKDHIPLVLLTHDDVSLDITRVSIDDFKGGYEATSHLLAQGHRNIAIIAEHAYSSNIRITGYKEAHNIYGDTCKEENILRTFASIENGRSCFNQLFNRTNPSPPTAIFACNDQLAIGVIQGAKEKGIDVPVDLSVIGFDNTILATTTVPGLTTISQPISEMGERTVDLLVEEIKRGESLKERVVFTPELIIRGTTSKVNKNNKWKQNIYLENG</sequence>
<evidence type="ECO:0000313" key="5">
    <source>
        <dbReference type="EMBL" id="MDV2682897.1"/>
    </source>
</evidence>
<evidence type="ECO:0000313" key="6">
    <source>
        <dbReference type="Proteomes" id="UP001287282"/>
    </source>
</evidence>
<dbReference type="PANTHER" id="PTHR30146:SF147">
    <property type="entry name" value="HTH-TYPE TRANSCRIPTIONAL REGULATOR DEGA"/>
    <property type="match status" value="1"/>
</dbReference>
<keyword evidence="1" id="KW-0805">Transcription regulation</keyword>
<dbReference type="InterPro" id="IPR000843">
    <property type="entry name" value="HTH_LacI"/>
</dbReference>
<dbReference type="PRINTS" id="PR00036">
    <property type="entry name" value="HTHLACI"/>
</dbReference>
<dbReference type="SUPFAM" id="SSF53822">
    <property type="entry name" value="Periplasmic binding protein-like I"/>
    <property type="match status" value="1"/>
</dbReference>
<dbReference type="SUPFAM" id="SSF47413">
    <property type="entry name" value="lambda repressor-like DNA-binding domains"/>
    <property type="match status" value="1"/>
</dbReference>
<dbReference type="GO" id="GO:0003677">
    <property type="term" value="F:DNA binding"/>
    <property type="evidence" value="ECO:0007669"/>
    <property type="project" value="UniProtKB-KW"/>
</dbReference>
<dbReference type="PANTHER" id="PTHR30146">
    <property type="entry name" value="LACI-RELATED TRANSCRIPTIONAL REPRESSOR"/>
    <property type="match status" value="1"/>
</dbReference>
<reference evidence="5 6" key="1">
    <citation type="submission" date="2023-10" db="EMBL/GenBank/DDBJ databases">
        <title>Screening of Alkalihalobacillus lindianensis BZ-TG-R113 and Its Alleviation of Salt Stress on Rapeseed Growth.</title>
        <authorList>
            <person name="Zhao B."/>
            <person name="Guo T."/>
        </authorList>
    </citation>
    <scope>NUCLEOTIDE SEQUENCE [LARGE SCALE GENOMIC DNA]</scope>
    <source>
        <strain evidence="5 6">BZ-TG-R113</strain>
    </source>
</reference>
<dbReference type="Pfam" id="PF13377">
    <property type="entry name" value="Peripla_BP_3"/>
    <property type="match status" value="1"/>
</dbReference>
<dbReference type="PROSITE" id="PS00356">
    <property type="entry name" value="HTH_LACI_1"/>
    <property type="match status" value="1"/>
</dbReference>
<dbReference type="Gene3D" id="1.10.260.40">
    <property type="entry name" value="lambda repressor-like DNA-binding domains"/>
    <property type="match status" value="1"/>
</dbReference>
<protein>
    <submittedName>
        <fullName evidence="5">LacI family DNA-binding transcriptional regulator</fullName>
    </submittedName>
</protein>